<gene>
    <name evidence="2" type="ORF">Ari01nite_29760</name>
</gene>
<dbReference type="Proteomes" id="UP000636960">
    <property type="component" value="Unassembled WGS sequence"/>
</dbReference>
<feature type="transmembrane region" description="Helical" evidence="1">
    <location>
        <begin position="106"/>
        <end position="133"/>
    </location>
</feature>
<feature type="transmembrane region" description="Helical" evidence="1">
    <location>
        <begin position="72"/>
        <end position="94"/>
    </location>
</feature>
<keyword evidence="1" id="KW-0812">Transmembrane</keyword>
<dbReference type="AlphaFoldDB" id="A0A919MPW4"/>
<reference evidence="2" key="1">
    <citation type="submission" date="2021-01" db="EMBL/GenBank/DDBJ databases">
        <title>Whole genome shotgun sequence of Actinoplanes rishiriensis NBRC 108556.</title>
        <authorList>
            <person name="Komaki H."/>
            <person name="Tamura T."/>
        </authorList>
    </citation>
    <scope>NUCLEOTIDE SEQUENCE</scope>
    <source>
        <strain evidence="2">NBRC 108556</strain>
    </source>
</reference>
<organism evidence="2 3">
    <name type="scientific">Paractinoplanes rishiriensis</name>
    <dbReference type="NCBI Taxonomy" id="1050105"/>
    <lineage>
        <taxon>Bacteria</taxon>
        <taxon>Bacillati</taxon>
        <taxon>Actinomycetota</taxon>
        <taxon>Actinomycetes</taxon>
        <taxon>Micromonosporales</taxon>
        <taxon>Micromonosporaceae</taxon>
        <taxon>Paractinoplanes</taxon>
    </lineage>
</organism>
<protein>
    <submittedName>
        <fullName evidence="2">Uncharacterized protein</fullName>
    </submittedName>
</protein>
<comment type="caution">
    <text evidence="2">The sequence shown here is derived from an EMBL/GenBank/DDBJ whole genome shotgun (WGS) entry which is preliminary data.</text>
</comment>
<feature type="transmembrane region" description="Helical" evidence="1">
    <location>
        <begin position="6"/>
        <end position="25"/>
    </location>
</feature>
<name>A0A919MPW4_9ACTN</name>
<keyword evidence="1" id="KW-1133">Transmembrane helix</keyword>
<dbReference type="RefSeq" id="WP_203781810.1">
    <property type="nucleotide sequence ID" value="NZ_BOMV01000032.1"/>
</dbReference>
<keyword evidence="3" id="KW-1185">Reference proteome</keyword>
<dbReference type="EMBL" id="BOMV01000032">
    <property type="protein sequence ID" value="GIE95511.1"/>
    <property type="molecule type" value="Genomic_DNA"/>
</dbReference>
<accession>A0A919MPW4</accession>
<evidence type="ECO:0000313" key="2">
    <source>
        <dbReference type="EMBL" id="GIE95511.1"/>
    </source>
</evidence>
<feature type="transmembrane region" description="Helical" evidence="1">
    <location>
        <begin position="32"/>
        <end position="52"/>
    </location>
</feature>
<evidence type="ECO:0000313" key="3">
    <source>
        <dbReference type="Proteomes" id="UP000636960"/>
    </source>
</evidence>
<proteinExistence type="predicted"/>
<sequence length="175" mass="18159">MNALLQRWPALVGLTSAVLVLIFTADRETTAISVNVAVLCYLSAAAFGRPWLAWAAIPLFSVVVTVAKIAGFAWWAAFAVVGVVLIVAGLAIGVPRKPLWAQVGAAVVYGGLAVVALFLPVVVGGVLAGLALAAHAGWDWVAYRRNEVVPRSLAEACMFLDVPLGVGVVVLSLTA</sequence>
<evidence type="ECO:0000256" key="1">
    <source>
        <dbReference type="SAM" id="Phobius"/>
    </source>
</evidence>
<keyword evidence="1" id="KW-0472">Membrane</keyword>